<dbReference type="GO" id="GO:0006508">
    <property type="term" value="P:proteolysis"/>
    <property type="evidence" value="ECO:0007669"/>
    <property type="project" value="InterPro"/>
</dbReference>
<keyword evidence="2" id="KW-0812">Transmembrane</keyword>
<keyword evidence="4" id="KW-0121">Carboxypeptidase</keyword>
<reference evidence="4 5" key="1">
    <citation type="submission" date="2015-01" db="EMBL/GenBank/DDBJ databases">
        <authorList>
            <person name="Xiang T."/>
            <person name="Song Y."/>
            <person name="Huang L."/>
            <person name="Wang B."/>
            <person name="Wu P."/>
        </authorList>
    </citation>
    <scope>NUCLEOTIDE SEQUENCE [LARGE SCALE GENOMIC DNA]</scope>
    <source>
        <strain evidence="4 5">CcD93</strain>
    </source>
</reference>
<dbReference type="EC" id="3.4.17.22" evidence="4"/>
<organism evidence="4 5">
    <name type="scientific">Capnocytophaga canis</name>
    <dbReference type="NCBI Taxonomy" id="1848903"/>
    <lineage>
        <taxon>Bacteria</taxon>
        <taxon>Pseudomonadati</taxon>
        <taxon>Bacteroidota</taxon>
        <taxon>Flavobacteriia</taxon>
        <taxon>Flavobacteriales</taxon>
        <taxon>Flavobacteriaceae</taxon>
        <taxon>Capnocytophaga</taxon>
    </lineage>
</organism>
<dbReference type="PROSITE" id="PS52035">
    <property type="entry name" value="PEPTIDASE_M14"/>
    <property type="match status" value="1"/>
</dbReference>
<protein>
    <submittedName>
        <fullName evidence="4">Conserved putative Metallocarboxypeptidase D (Modular protein)</fullName>
        <ecNumber evidence="4">3.4.17.22</ecNumber>
    </submittedName>
</protein>
<evidence type="ECO:0000256" key="2">
    <source>
        <dbReference type="SAM" id="Phobius"/>
    </source>
</evidence>
<comment type="similarity">
    <text evidence="1">Belongs to the peptidase M14 family.</text>
</comment>
<dbReference type="STRING" id="1848903.CCAND38_200024"/>
<dbReference type="EMBL" id="CDOL01000240">
    <property type="protein sequence ID" value="CEN53636.1"/>
    <property type="molecule type" value="Genomic_DNA"/>
</dbReference>
<evidence type="ECO:0000313" key="4">
    <source>
        <dbReference type="EMBL" id="CEN53636.1"/>
    </source>
</evidence>
<comment type="caution">
    <text evidence="1">Lacks conserved residue(s) required for the propagation of feature annotation.</text>
</comment>
<keyword evidence="2" id="KW-0472">Membrane</keyword>
<keyword evidence="2" id="KW-1133">Transmembrane helix</keyword>
<dbReference type="Proteomes" id="UP000038200">
    <property type="component" value="Unassembled WGS sequence"/>
</dbReference>
<dbReference type="AlphaFoldDB" id="A0A0B7IP10"/>
<feature type="domain" description="Peptidase M14" evidence="3">
    <location>
        <begin position="154"/>
        <end position="483"/>
    </location>
</feature>
<proteinExistence type="inferred from homology"/>
<dbReference type="GO" id="GO:0008270">
    <property type="term" value="F:zinc ion binding"/>
    <property type="evidence" value="ECO:0007669"/>
    <property type="project" value="InterPro"/>
</dbReference>
<feature type="transmembrane region" description="Helical" evidence="2">
    <location>
        <begin position="37"/>
        <end position="55"/>
    </location>
</feature>
<dbReference type="Pfam" id="PF00246">
    <property type="entry name" value="Peptidase_M14"/>
    <property type="match status" value="1"/>
</dbReference>
<name>A0A0B7IP10_9FLAO</name>
<evidence type="ECO:0000313" key="5">
    <source>
        <dbReference type="Proteomes" id="UP000038200"/>
    </source>
</evidence>
<evidence type="ECO:0000256" key="1">
    <source>
        <dbReference type="PROSITE-ProRule" id="PRU01379"/>
    </source>
</evidence>
<keyword evidence="4" id="KW-0645">Protease</keyword>
<dbReference type="SUPFAM" id="SSF53187">
    <property type="entry name" value="Zn-dependent exopeptidases"/>
    <property type="match status" value="1"/>
</dbReference>
<accession>A0A0B7IP10</accession>
<feature type="transmembrane region" description="Helical" evidence="2">
    <location>
        <begin position="9"/>
        <end position="31"/>
    </location>
</feature>
<feature type="transmembrane region" description="Helical" evidence="2">
    <location>
        <begin position="67"/>
        <end position="97"/>
    </location>
</feature>
<dbReference type="InterPro" id="IPR000834">
    <property type="entry name" value="Peptidase_M14"/>
</dbReference>
<gene>
    <name evidence="4" type="ORF">CCAND93_500004</name>
</gene>
<evidence type="ECO:0000259" key="3">
    <source>
        <dbReference type="PROSITE" id="PS52035"/>
    </source>
</evidence>
<dbReference type="Gene3D" id="3.40.630.10">
    <property type="entry name" value="Zn peptidases"/>
    <property type="match status" value="1"/>
</dbReference>
<feature type="transmembrane region" description="Helical" evidence="2">
    <location>
        <begin position="109"/>
        <end position="132"/>
    </location>
</feature>
<dbReference type="GO" id="GO:0004181">
    <property type="term" value="F:metallocarboxypeptidase activity"/>
    <property type="evidence" value="ECO:0007669"/>
    <property type="project" value="UniProtKB-EC"/>
</dbReference>
<sequence length="513" mass="59333">MSLKPATKYIFIAIFLEFYFAFLTLFAFGIRSLDNQLILPIFIAIVTTYWVGYQLGEKFPWERYDSIRILFGIVFQFLLLLTMLLAGWLCLVIVSVFDRTLDTNDVLTAILLLIIVTFIFGGIQTFVIGLWLGYKLNTIEKIGELTFVNNLQMEYTNYKEPKLFGRYITSSMIKPLLEKHTFENKILLGKSVQGNSISLYQKGNGRTKILIWSQMHGNESTTTKALFDVLNYMTQNPSELENISMFFIPILNPDGAEVYNRMNANEIDLNRDAYDLSQPESQCLRKAYKLVQPDFCFNLHDQRTIFSAGKTQNPATVSFLAPSYNGAREINHTRKKAMEIIGVMNAMLQTKIPNQVGRFDDSFNLNCTGDMYTSLGTPTILFESGHYQNDYAREETRKYISLSILEALAYINQNEVTGKYYKPYFTIPENDKLFFDILIRDDFYGDNNHIGILFKETLKNNEIHFEPYIAMIEDLSNHYGHQERKLSDFFTKPVSKKDIEKELNLRDFGFKIA</sequence>
<keyword evidence="4" id="KW-0378">Hydrolase</keyword>